<feature type="region of interest" description="Disordered" evidence="1">
    <location>
        <begin position="231"/>
        <end position="250"/>
    </location>
</feature>
<accession>A0AAD4QML0</accession>
<comment type="caution">
    <text evidence="2">The sequence shown here is derived from an EMBL/GenBank/DDBJ whole genome shotgun (WGS) entry which is preliminary data.</text>
</comment>
<feature type="region of interest" description="Disordered" evidence="1">
    <location>
        <begin position="162"/>
        <end position="181"/>
    </location>
</feature>
<evidence type="ECO:0000256" key="1">
    <source>
        <dbReference type="SAM" id="MobiDB-lite"/>
    </source>
</evidence>
<evidence type="ECO:0000313" key="3">
    <source>
        <dbReference type="Proteomes" id="UP001203297"/>
    </source>
</evidence>
<protein>
    <submittedName>
        <fullName evidence="2">Uncharacterized protein</fullName>
    </submittedName>
</protein>
<name>A0AAD4QML0_9AGAM</name>
<reference evidence="2" key="1">
    <citation type="journal article" date="2022" name="New Phytol.">
        <title>Evolutionary transition to the ectomycorrhizal habit in the genomes of a hyperdiverse lineage of mushroom-forming fungi.</title>
        <authorList>
            <person name="Looney B."/>
            <person name="Miyauchi S."/>
            <person name="Morin E."/>
            <person name="Drula E."/>
            <person name="Courty P.E."/>
            <person name="Kohler A."/>
            <person name="Kuo A."/>
            <person name="LaButti K."/>
            <person name="Pangilinan J."/>
            <person name="Lipzen A."/>
            <person name="Riley R."/>
            <person name="Andreopoulos W."/>
            <person name="He G."/>
            <person name="Johnson J."/>
            <person name="Nolan M."/>
            <person name="Tritt A."/>
            <person name="Barry K.W."/>
            <person name="Grigoriev I.V."/>
            <person name="Nagy L.G."/>
            <person name="Hibbett D."/>
            <person name="Henrissat B."/>
            <person name="Matheny P.B."/>
            <person name="Labbe J."/>
            <person name="Martin F.M."/>
        </authorList>
    </citation>
    <scope>NUCLEOTIDE SEQUENCE</scope>
    <source>
        <strain evidence="2">BPL690</strain>
    </source>
</reference>
<organism evidence="2 3">
    <name type="scientific">Multifurca ochricompacta</name>
    <dbReference type="NCBI Taxonomy" id="376703"/>
    <lineage>
        <taxon>Eukaryota</taxon>
        <taxon>Fungi</taxon>
        <taxon>Dikarya</taxon>
        <taxon>Basidiomycota</taxon>
        <taxon>Agaricomycotina</taxon>
        <taxon>Agaricomycetes</taxon>
        <taxon>Russulales</taxon>
        <taxon>Russulaceae</taxon>
        <taxon>Multifurca</taxon>
    </lineage>
</organism>
<sequence>MTPSPYLPSGLFGYPAMFDPGHNGLSSVAGWDPSPSPCALGYDEELHLRVSEPSTSADEIIDARVRGLQLRLPTPRKPVSCATADVPTHRILRVHNASWTRTSTPLIHGRLPAFRSRANERGHGPEHQRQPHANTGTQVRASVTAGSYLLGLSATWETAMASQSNRAAPAPAPPPPPPSPFNFTLSTPMMGNCGSQIISPTPTSTSTPLAAMTMTASSASSFGSVPKLLLPPPSPSLSSPVSPPSRRAGVGTGMSGAITGVGAGAGTSAMMFMPVPMPAAAAAPASLGIGIGKMMRNVSYDIQETETEMEMDVQMHERARWDSPEAWLVQSDSIDEAVDGIII</sequence>
<gene>
    <name evidence="2" type="ORF">B0F90DRAFT_657044</name>
</gene>
<dbReference type="EMBL" id="WTXG01000025">
    <property type="protein sequence ID" value="KAI0299022.1"/>
    <property type="molecule type" value="Genomic_DNA"/>
</dbReference>
<feature type="compositionally biased region" description="Pro residues" evidence="1">
    <location>
        <begin position="170"/>
        <end position="180"/>
    </location>
</feature>
<dbReference type="Proteomes" id="UP001203297">
    <property type="component" value="Unassembled WGS sequence"/>
</dbReference>
<dbReference type="AlphaFoldDB" id="A0AAD4QML0"/>
<proteinExistence type="predicted"/>
<feature type="compositionally biased region" description="Basic and acidic residues" evidence="1">
    <location>
        <begin position="117"/>
        <end position="129"/>
    </location>
</feature>
<keyword evidence="3" id="KW-1185">Reference proteome</keyword>
<evidence type="ECO:0000313" key="2">
    <source>
        <dbReference type="EMBL" id="KAI0299022.1"/>
    </source>
</evidence>
<feature type="region of interest" description="Disordered" evidence="1">
    <location>
        <begin position="117"/>
        <end position="138"/>
    </location>
</feature>